<evidence type="ECO:0000256" key="1">
    <source>
        <dbReference type="SAM" id="Phobius"/>
    </source>
</evidence>
<keyword evidence="1" id="KW-1133">Transmembrane helix</keyword>
<organism evidence="2 3">
    <name type="scientific">Streptococcus ratti</name>
    <dbReference type="NCBI Taxonomy" id="1341"/>
    <lineage>
        <taxon>Bacteria</taxon>
        <taxon>Bacillati</taxon>
        <taxon>Bacillota</taxon>
        <taxon>Bacilli</taxon>
        <taxon>Lactobacillales</taxon>
        <taxon>Streptococcaceae</taxon>
        <taxon>Streptococcus</taxon>
    </lineage>
</organism>
<name>A0A7X9LEU0_STRRT</name>
<dbReference type="Proteomes" id="UP000532121">
    <property type="component" value="Unassembled WGS sequence"/>
</dbReference>
<feature type="transmembrane region" description="Helical" evidence="1">
    <location>
        <begin position="51"/>
        <end position="69"/>
    </location>
</feature>
<evidence type="ECO:0000313" key="2">
    <source>
        <dbReference type="EMBL" id="NMD49684.1"/>
    </source>
</evidence>
<feature type="transmembrane region" description="Helical" evidence="1">
    <location>
        <begin position="121"/>
        <end position="140"/>
    </location>
</feature>
<accession>A0A7X9LEU0</accession>
<gene>
    <name evidence="2" type="ORF">HHO37_08425</name>
</gene>
<dbReference type="AlphaFoldDB" id="A0A7X9LEU0"/>
<evidence type="ECO:0008006" key="4">
    <source>
        <dbReference type="Google" id="ProtNLM"/>
    </source>
</evidence>
<protein>
    <recommendedName>
        <fullName evidence="4">Cell wall-active antibiotics response LiaF-like C-terminal domain-containing protein</fullName>
    </recommendedName>
</protein>
<reference evidence="2 3" key="1">
    <citation type="submission" date="2020-04" db="EMBL/GenBank/DDBJ databases">
        <title>MicrobeNet Type strains.</title>
        <authorList>
            <person name="Nicholson A.C."/>
        </authorList>
    </citation>
    <scope>NUCLEOTIDE SEQUENCE [LARGE SCALE GENOMIC DNA]</scope>
    <source>
        <strain evidence="2 3">DSM 22768</strain>
    </source>
</reference>
<comment type="caution">
    <text evidence="2">The sequence shown here is derived from an EMBL/GenBank/DDBJ whole genome shotgun (WGS) entry which is preliminary data.</text>
</comment>
<dbReference type="EMBL" id="JABASA010000019">
    <property type="protein sequence ID" value="NMD49684.1"/>
    <property type="molecule type" value="Genomic_DNA"/>
</dbReference>
<feature type="transmembrane region" description="Helical" evidence="1">
    <location>
        <begin position="97"/>
        <end position="115"/>
    </location>
</feature>
<proteinExistence type="predicted"/>
<feature type="transmembrane region" description="Helical" evidence="1">
    <location>
        <begin position="75"/>
        <end position="92"/>
    </location>
</feature>
<keyword evidence="1" id="KW-0812">Transmembrane</keyword>
<evidence type="ECO:0000313" key="3">
    <source>
        <dbReference type="Proteomes" id="UP000532121"/>
    </source>
</evidence>
<sequence>MANSLGISAINKSFSSTPKISFRNSAKTTWVSRNYYKELIMKKEFIMKKGYFWYLLLLLLAVYFIAIAFVPSLHLILDGTSLLALLFGLFGLSKRNLILFFIGLGFLSIYLKDVFHFTYSTTPLFAGIVLVGIVLHNLIIPRSSYTYKSKSTSHHHFENEKSASYIDNETDLYLRTFFSENTTYVSSKQLTNVYINTKFGEQSIDFTQAQFMTDSPEIRLDIAFGQTNIRIPSNWRIINKTSTPFASISFSGTPDTSSDSDIISVALTGTVALGEVDIQY</sequence>
<keyword evidence="1" id="KW-0472">Membrane</keyword>